<dbReference type="PANTHER" id="PTHR10573:SF0">
    <property type="entry name" value="INTERLEUKIN-2 RECEPTOR SUBUNIT ALPHA"/>
    <property type="match status" value="1"/>
</dbReference>
<evidence type="ECO:0000256" key="8">
    <source>
        <dbReference type="ARBA" id="ARBA00022989"/>
    </source>
</evidence>
<keyword evidence="11" id="KW-0675">Receptor</keyword>
<dbReference type="Gene3D" id="2.10.70.10">
    <property type="entry name" value="Complement Module, domain 1"/>
    <property type="match status" value="1"/>
</dbReference>
<sequence>TAYCGTPKSVPHASLRLKKTYSVGQVLHFKCQKGYDKQPPTSGTCTCKKVNGKIIWTPLDMQCTNDSSHKEGWSSPIIES</sequence>
<gene>
    <name evidence="16" type="ORF">N308_13511</name>
</gene>
<dbReference type="InterPro" id="IPR000436">
    <property type="entry name" value="Sushi_SCR_CCP_dom"/>
</dbReference>
<protein>
    <recommendedName>
        <fullName evidence="3">Interleukin-2 receptor subunit alpha</fullName>
    </recommendedName>
</protein>
<keyword evidence="12" id="KW-0325">Glycoprotein</keyword>
<evidence type="ECO:0000256" key="14">
    <source>
        <dbReference type="PROSITE-ProRule" id="PRU00302"/>
    </source>
</evidence>
<evidence type="ECO:0000259" key="15">
    <source>
        <dbReference type="PROSITE" id="PS50923"/>
    </source>
</evidence>
<evidence type="ECO:0000313" key="17">
    <source>
        <dbReference type="Proteomes" id="UP000053584"/>
    </source>
</evidence>
<dbReference type="CDD" id="cd00033">
    <property type="entry name" value="CCP"/>
    <property type="match status" value="1"/>
</dbReference>
<keyword evidence="9" id="KW-0472">Membrane</keyword>
<comment type="subunit">
    <text evidence="13">Non-covalent dimer of an alpha and a beta subunit. IL2R exists in 3 different forms: a high affinity dimer, an intermediate affinity monomer (beta subunit), and a low affinity monomer (alpha subunit). The high and intermediate affinity forms also associate with a gamma subunit.</text>
</comment>
<dbReference type="GO" id="GO:0004911">
    <property type="term" value="F:interleukin-2 receptor activity"/>
    <property type="evidence" value="ECO:0007669"/>
    <property type="project" value="InterPro"/>
</dbReference>
<feature type="disulfide bond" evidence="14">
    <location>
        <begin position="4"/>
        <end position="47"/>
    </location>
</feature>
<dbReference type="SMART" id="SM00032">
    <property type="entry name" value="CCP"/>
    <property type="match status" value="1"/>
</dbReference>
<keyword evidence="4" id="KW-0812">Transmembrane</keyword>
<evidence type="ECO:0000256" key="5">
    <source>
        <dbReference type="ARBA" id="ARBA00022729"/>
    </source>
</evidence>
<dbReference type="GO" id="GO:0006954">
    <property type="term" value="P:inflammatory response"/>
    <property type="evidence" value="ECO:0007669"/>
    <property type="project" value="TreeGrafter"/>
</dbReference>
<evidence type="ECO:0000256" key="9">
    <source>
        <dbReference type="ARBA" id="ARBA00023136"/>
    </source>
</evidence>
<reference evidence="16 17" key="1">
    <citation type="submission" date="2014-04" db="EMBL/GenBank/DDBJ databases">
        <title>Genome evolution of avian class.</title>
        <authorList>
            <person name="Zhang G."/>
            <person name="Li C."/>
        </authorList>
    </citation>
    <scope>NUCLEOTIDE SEQUENCE [LARGE SCALE GENOMIC DNA]</scope>
    <source>
        <strain evidence="16">BGI_N308</strain>
    </source>
</reference>
<dbReference type="InterPro" id="IPR035976">
    <property type="entry name" value="Sushi/SCR/CCP_sf"/>
</dbReference>
<dbReference type="GO" id="GO:0002376">
    <property type="term" value="P:immune system process"/>
    <property type="evidence" value="ECO:0007669"/>
    <property type="project" value="UniProtKB-KW"/>
</dbReference>
<evidence type="ECO:0000256" key="12">
    <source>
        <dbReference type="ARBA" id="ARBA00023180"/>
    </source>
</evidence>
<keyword evidence="7" id="KW-0391">Immunity</keyword>
<dbReference type="EMBL" id="KL206602">
    <property type="protein sequence ID" value="KFV84091.1"/>
    <property type="molecule type" value="Genomic_DNA"/>
</dbReference>
<evidence type="ECO:0000256" key="6">
    <source>
        <dbReference type="ARBA" id="ARBA00022737"/>
    </source>
</evidence>
<dbReference type="STRING" id="441894.ENSSCUP00000016460"/>
<evidence type="ECO:0000256" key="13">
    <source>
        <dbReference type="ARBA" id="ARBA00025938"/>
    </source>
</evidence>
<dbReference type="AlphaFoldDB" id="A0A093HR05"/>
<comment type="function">
    <text evidence="1">Receptor for interleukin-2. The receptor is involved in the regulation of immune tolerance by controlling regulatory T cells (TREGs) activity. TREGs suppress the activation and expansion of autoreactive T-cells.</text>
</comment>
<accession>A0A093HR05</accession>
<dbReference type="InterPro" id="IPR015486">
    <property type="entry name" value="IL-2_rcpt_alpha"/>
</dbReference>
<name>A0A093HR05_STRCA</name>
<evidence type="ECO:0000256" key="3">
    <source>
        <dbReference type="ARBA" id="ARBA00013445"/>
    </source>
</evidence>
<evidence type="ECO:0000256" key="7">
    <source>
        <dbReference type="ARBA" id="ARBA00022859"/>
    </source>
</evidence>
<evidence type="ECO:0000256" key="10">
    <source>
        <dbReference type="ARBA" id="ARBA00023157"/>
    </source>
</evidence>
<keyword evidence="10 14" id="KW-1015">Disulfide bond</keyword>
<dbReference type="Proteomes" id="UP000053584">
    <property type="component" value="Unassembled WGS sequence"/>
</dbReference>
<feature type="domain" description="Sushi" evidence="15">
    <location>
        <begin position="2"/>
        <end position="65"/>
    </location>
</feature>
<dbReference type="GO" id="GO:0016020">
    <property type="term" value="C:membrane"/>
    <property type="evidence" value="ECO:0007669"/>
    <property type="project" value="UniProtKB-SubCell"/>
</dbReference>
<dbReference type="PROSITE" id="PS50923">
    <property type="entry name" value="SUSHI"/>
    <property type="match status" value="1"/>
</dbReference>
<keyword evidence="14" id="KW-0768">Sushi</keyword>
<evidence type="ECO:0000313" key="16">
    <source>
        <dbReference type="EMBL" id="KFV84091.1"/>
    </source>
</evidence>
<proteinExistence type="predicted"/>
<keyword evidence="17" id="KW-1185">Reference proteome</keyword>
<keyword evidence="5" id="KW-0732">Signal</keyword>
<dbReference type="PANTHER" id="PTHR10573">
    <property type="entry name" value="INTERLEUKIN-2 RECEPTOR ALPHA CHAIN"/>
    <property type="match status" value="1"/>
</dbReference>
<evidence type="ECO:0000256" key="11">
    <source>
        <dbReference type="ARBA" id="ARBA00023170"/>
    </source>
</evidence>
<keyword evidence="6" id="KW-0677">Repeat</keyword>
<organism evidence="16 17">
    <name type="scientific">Struthio camelus australis</name>
    <dbReference type="NCBI Taxonomy" id="441894"/>
    <lineage>
        <taxon>Eukaryota</taxon>
        <taxon>Metazoa</taxon>
        <taxon>Chordata</taxon>
        <taxon>Craniata</taxon>
        <taxon>Vertebrata</taxon>
        <taxon>Euteleostomi</taxon>
        <taxon>Archelosauria</taxon>
        <taxon>Archosauria</taxon>
        <taxon>Dinosauria</taxon>
        <taxon>Saurischia</taxon>
        <taxon>Theropoda</taxon>
        <taxon>Coelurosauria</taxon>
        <taxon>Aves</taxon>
        <taxon>Palaeognathae</taxon>
        <taxon>Struthioniformes</taxon>
        <taxon>Struthionidae</taxon>
        <taxon>Struthio</taxon>
    </lineage>
</organism>
<dbReference type="Pfam" id="PF00084">
    <property type="entry name" value="Sushi"/>
    <property type="match status" value="1"/>
</dbReference>
<comment type="subcellular location">
    <subcellularLocation>
        <location evidence="2">Membrane</location>
        <topology evidence="2">Single-pass type I membrane protein</topology>
    </subcellularLocation>
</comment>
<keyword evidence="8" id="KW-1133">Transmembrane helix</keyword>
<feature type="non-terminal residue" evidence="16">
    <location>
        <position position="1"/>
    </location>
</feature>
<evidence type="ECO:0000256" key="4">
    <source>
        <dbReference type="ARBA" id="ARBA00022692"/>
    </source>
</evidence>
<dbReference type="SUPFAM" id="SSF57535">
    <property type="entry name" value="Complement control module/SCR domain"/>
    <property type="match status" value="1"/>
</dbReference>
<comment type="caution">
    <text evidence="14">Lacks conserved residue(s) required for the propagation of feature annotation.</text>
</comment>
<evidence type="ECO:0000256" key="1">
    <source>
        <dbReference type="ARBA" id="ARBA00002381"/>
    </source>
</evidence>
<evidence type="ECO:0000256" key="2">
    <source>
        <dbReference type="ARBA" id="ARBA00004479"/>
    </source>
</evidence>
<feature type="non-terminal residue" evidence="16">
    <location>
        <position position="80"/>
    </location>
</feature>
<dbReference type="GO" id="GO:0019976">
    <property type="term" value="F:interleukin-2 binding"/>
    <property type="evidence" value="ECO:0007669"/>
    <property type="project" value="InterPro"/>
</dbReference>